<feature type="compositionally biased region" description="Low complexity" evidence="2">
    <location>
        <begin position="24"/>
        <end position="33"/>
    </location>
</feature>
<keyword evidence="5" id="KW-1185">Reference proteome</keyword>
<dbReference type="Proteomes" id="UP000261580">
    <property type="component" value="Unassembled WGS sequence"/>
</dbReference>
<feature type="domain" description="CCHC-type" evidence="3">
    <location>
        <begin position="360"/>
        <end position="376"/>
    </location>
</feature>
<organism evidence="4 5">
    <name type="scientific">Neolamprologus brichardi</name>
    <name type="common">Fairy cichlid</name>
    <name type="synonym">Lamprologus brichardi</name>
    <dbReference type="NCBI Taxonomy" id="32507"/>
    <lineage>
        <taxon>Eukaryota</taxon>
        <taxon>Metazoa</taxon>
        <taxon>Chordata</taxon>
        <taxon>Craniata</taxon>
        <taxon>Vertebrata</taxon>
        <taxon>Euteleostomi</taxon>
        <taxon>Actinopterygii</taxon>
        <taxon>Neopterygii</taxon>
        <taxon>Teleostei</taxon>
        <taxon>Neoteleostei</taxon>
        <taxon>Acanthomorphata</taxon>
        <taxon>Ovalentaria</taxon>
        <taxon>Cichlomorphae</taxon>
        <taxon>Cichliformes</taxon>
        <taxon>Cichlidae</taxon>
        <taxon>African cichlids</taxon>
        <taxon>Pseudocrenilabrinae</taxon>
        <taxon>Lamprologini</taxon>
        <taxon>Neolamprologus</taxon>
    </lineage>
</organism>
<reference evidence="4" key="2">
    <citation type="submission" date="2025-09" db="UniProtKB">
        <authorList>
            <consortium name="Ensembl"/>
        </authorList>
    </citation>
    <scope>IDENTIFICATION</scope>
</reference>
<dbReference type="PANTHER" id="PTHR22639:SF3">
    <property type="entry name" value="ZINC FINGER CCHC DOMAIN-CONTAINING PROTEIN 3"/>
    <property type="match status" value="1"/>
</dbReference>
<dbReference type="GO" id="GO:0003690">
    <property type="term" value="F:double-stranded DNA binding"/>
    <property type="evidence" value="ECO:0007669"/>
    <property type="project" value="InterPro"/>
</dbReference>
<dbReference type="GeneTree" id="ENSGT00530000063983"/>
<evidence type="ECO:0000256" key="2">
    <source>
        <dbReference type="SAM" id="MobiDB-lite"/>
    </source>
</evidence>
<dbReference type="InterPro" id="IPR001878">
    <property type="entry name" value="Znf_CCHC"/>
</dbReference>
<dbReference type="GO" id="GO:0003723">
    <property type="term" value="F:RNA binding"/>
    <property type="evidence" value="ECO:0007669"/>
    <property type="project" value="InterPro"/>
</dbReference>
<dbReference type="STRING" id="32507.ENSNBRP00000020980"/>
<keyword evidence="1" id="KW-0862">Zinc</keyword>
<name>A0A3Q4HCS8_NEOBR</name>
<evidence type="ECO:0000313" key="4">
    <source>
        <dbReference type="Ensembl" id="ENSNBRP00000020980.1"/>
    </source>
</evidence>
<dbReference type="Gene3D" id="4.10.60.10">
    <property type="entry name" value="Zinc finger, CCHC-type"/>
    <property type="match status" value="1"/>
</dbReference>
<feature type="compositionally biased region" description="Basic and acidic residues" evidence="2">
    <location>
        <begin position="166"/>
        <end position="175"/>
    </location>
</feature>
<dbReference type="InterPro" id="IPR036875">
    <property type="entry name" value="Znf_CCHC_sf"/>
</dbReference>
<evidence type="ECO:0000256" key="1">
    <source>
        <dbReference type="PROSITE-ProRule" id="PRU00047"/>
    </source>
</evidence>
<protein>
    <recommendedName>
        <fullName evidence="3">CCHC-type domain-containing protein</fullName>
    </recommendedName>
</protein>
<dbReference type="PROSITE" id="PS50158">
    <property type="entry name" value="ZF_CCHC"/>
    <property type="match status" value="1"/>
</dbReference>
<dbReference type="GO" id="GO:0008270">
    <property type="term" value="F:zinc ion binding"/>
    <property type="evidence" value="ECO:0007669"/>
    <property type="project" value="UniProtKB-KW"/>
</dbReference>
<sequence>MDAPANAQEREAPPSPPLPPPPTSVSLPLAVSLGLDNPQVDDQVNQPSPIQDELPSPLSQSSEKSDESNEELGGNLVIETSDGENKSDSDDEEIDSEKTSDDNGDSEDLGSSPLTEAASLAFAALPDETKGKRKTFFSGSHPALDELVNEDMRGGRKRSVSASSCGKDKRKDNRPMLESIMPPYTPAPYASKFGNLWVRLKYVGEGEPPTRDYVAEELLFQSSWVNPWDIYSFISLPNRRDFELCFFQEAPLRRFMEIVASSSDQPKWKEIPDHDIELYLKRYCEVLHPPIKPVDKFGLWYGVWKFKVRLRRDKDGHFIHIPYSISLGSYNGRVIYPGQAARCFICQASDHQVKECPTIKCWKCGNLGHKAKICQNESECSLCGQIGHTFFKSLPPFLSGVSN</sequence>
<dbReference type="SUPFAM" id="SSF57756">
    <property type="entry name" value="Retrovirus zinc finger-like domains"/>
    <property type="match status" value="1"/>
</dbReference>
<dbReference type="InterPro" id="IPR057811">
    <property type="entry name" value="RBD_ZCCHC3_2nd"/>
</dbReference>
<evidence type="ECO:0000313" key="5">
    <source>
        <dbReference type="Proteomes" id="UP000261580"/>
    </source>
</evidence>
<accession>A0A3Q4HCS8</accession>
<evidence type="ECO:0000259" key="3">
    <source>
        <dbReference type="PROSITE" id="PS50158"/>
    </source>
</evidence>
<dbReference type="GO" id="GO:0002218">
    <property type="term" value="P:activation of innate immune response"/>
    <property type="evidence" value="ECO:0007669"/>
    <property type="project" value="InterPro"/>
</dbReference>
<dbReference type="AlphaFoldDB" id="A0A3Q4HCS8"/>
<dbReference type="OMA" id="TIAFKHE"/>
<feature type="region of interest" description="Disordered" evidence="2">
    <location>
        <begin position="147"/>
        <end position="179"/>
    </location>
</feature>
<dbReference type="PANTHER" id="PTHR22639">
    <property type="entry name" value="GAG-RELATED PROTEIN"/>
    <property type="match status" value="1"/>
</dbReference>
<dbReference type="Pfam" id="PF23058">
    <property type="entry name" value="RBD_ZCCHC3_2nd"/>
    <property type="match status" value="1"/>
</dbReference>
<feature type="region of interest" description="Disordered" evidence="2">
    <location>
        <begin position="1"/>
        <end position="112"/>
    </location>
</feature>
<dbReference type="SMART" id="SM00343">
    <property type="entry name" value="ZnF_C2HC"/>
    <property type="match status" value="2"/>
</dbReference>
<proteinExistence type="predicted"/>
<dbReference type="InterPro" id="IPR042509">
    <property type="entry name" value="ZCCHC3"/>
</dbReference>
<dbReference type="Ensembl" id="ENSNBRT00000021548.1">
    <property type="protein sequence ID" value="ENSNBRP00000020980.1"/>
    <property type="gene ID" value="ENSNBRG00000016105.1"/>
</dbReference>
<reference evidence="4" key="1">
    <citation type="submission" date="2025-08" db="UniProtKB">
        <authorList>
            <consortium name="Ensembl"/>
        </authorList>
    </citation>
    <scope>IDENTIFICATION</scope>
</reference>
<feature type="compositionally biased region" description="Polar residues" evidence="2">
    <location>
        <begin position="40"/>
        <end position="49"/>
    </location>
</feature>
<dbReference type="Pfam" id="PF00098">
    <property type="entry name" value="zf-CCHC"/>
    <property type="match status" value="1"/>
</dbReference>
<keyword evidence="1" id="KW-0479">Metal-binding</keyword>
<feature type="compositionally biased region" description="Pro residues" evidence="2">
    <location>
        <begin position="13"/>
        <end position="23"/>
    </location>
</feature>
<keyword evidence="1" id="KW-0863">Zinc-finger</keyword>